<dbReference type="Gene3D" id="3.40.50.300">
    <property type="entry name" value="P-loop containing nucleotide triphosphate hydrolases"/>
    <property type="match status" value="2"/>
</dbReference>
<evidence type="ECO:0000259" key="7">
    <source>
        <dbReference type="PROSITE" id="PS51194"/>
    </source>
</evidence>
<protein>
    <recommendedName>
        <fullName evidence="5">ATP-dependent RNA helicase</fullName>
        <ecNumber evidence="5">3.6.4.13</ecNumber>
    </recommendedName>
</protein>
<evidence type="ECO:0000313" key="8">
    <source>
        <dbReference type="EnsemblPlants" id="AET3Gv20604100.20"/>
    </source>
</evidence>
<dbReference type="SUPFAM" id="SSF52540">
    <property type="entry name" value="P-loop containing nucleoside triphosphate hydrolases"/>
    <property type="match status" value="1"/>
</dbReference>
<evidence type="ECO:0000313" key="9">
    <source>
        <dbReference type="Proteomes" id="UP000015105"/>
    </source>
</evidence>
<keyword evidence="6" id="KW-0472">Membrane</keyword>
<comment type="function">
    <text evidence="5">RNA helicase.</text>
</comment>
<dbReference type="GO" id="GO:0003723">
    <property type="term" value="F:RNA binding"/>
    <property type="evidence" value="ECO:0007669"/>
    <property type="project" value="UniProtKB-UniRule"/>
</dbReference>
<dbReference type="InterPro" id="IPR027417">
    <property type="entry name" value="P-loop_NTPase"/>
</dbReference>
<dbReference type="Gramene" id="AET3Gv20604100.20">
    <property type="protein sequence ID" value="AET3Gv20604100.20"/>
    <property type="gene ID" value="AET3Gv20604100"/>
</dbReference>
<dbReference type="GO" id="GO:0016787">
    <property type="term" value="F:hydrolase activity"/>
    <property type="evidence" value="ECO:0007669"/>
    <property type="project" value="UniProtKB-KW"/>
</dbReference>
<organism evidence="8 9">
    <name type="scientific">Aegilops tauschii subsp. strangulata</name>
    <name type="common">Goatgrass</name>
    <dbReference type="NCBI Taxonomy" id="200361"/>
    <lineage>
        <taxon>Eukaryota</taxon>
        <taxon>Viridiplantae</taxon>
        <taxon>Streptophyta</taxon>
        <taxon>Embryophyta</taxon>
        <taxon>Tracheophyta</taxon>
        <taxon>Spermatophyta</taxon>
        <taxon>Magnoliopsida</taxon>
        <taxon>Liliopsida</taxon>
        <taxon>Poales</taxon>
        <taxon>Poaceae</taxon>
        <taxon>BOP clade</taxon>
        <taxon>Pooideae</taxon>
        <taxon>Triticodae</taxon>
        <taxon>Triticeae</taxon>
        <taxon>Triticinae</taxon>
        <taxon>Aegilops</taxon>
    </lineage>
</organism>
<evidence type="ECO:0000256" key="6">
    <source>
        <dbReference type="SAM" id="Phobius"/>
    </source>
</evidence>
<evidence type="ECO:0000256" key="5">
    <source>
        <dbReference type="RuleBase" id="RU365068"/>
    </source>
</evidence>
<evidence type="ECO:0000256" key="3">
    <source>
        <dbReference type="ARBA" id="ARBA00022840"/>
    </source>
</evidence>
<keyword evidence="6" id="KW-1133">Transmembrane helix</keyword>
<feature type="transmembrane region" description="Helical" evidence="6">
    <location>
        <begin position="310"/>
        <end position="330"/>
    </location>
</feature>
<proteinExistence type="inferred from homology"/>
<comment type="similarity">
    <text evidence="5">Belongs to the DEAD box helicase family.</text>
</comment>
<dbReference type="SMART" id="SM00490">
    <property type="entry name" value="HELICc"/>
    <property type="match status" value="1"/>
</dbReference>
<keyword evidence="9" id="KW-1185">Reference proteome</keyword>
<dbReference type="AlphaFoldDB" id="A0A453F7V0"/>
<dbReference type="PANTHER" id="PTHR24031">
    <property type="entry name" value="RNA HELICASE"/>
    <property type="match status" value="1"/>
</dbReference>
<accession>A0A453F7V0</accession>
<keyword evidence="1 5" id="KW-0547">Nucleotide-binding</keyword>
<name>A0A453F7V0_AEGTS</name>
<dbReference type="PROSITE" id="PS51194">
    <property type="entry name" value="HELICASE_CTER"/>
    <property type="match status" value="1"/>
</dbReference>
<reference evidence="9" key="1">
    <citation type="journal article" date="2014" name="Science">
        <title>Ancient hybridizations among the ancestral genomes of bread wheat.</title>
        <authorList>
            <consortium name="International Wheat Genome Sequencing Consortium,"/>
            <person name="Marcussen T."/>
            <person name="Sandve S.R."/>
            <person name="Heier L."/>
            <person name="Spannagl M."/>
            <person name="Pfeifer M."/>
            <person name="Jakobsen K.S."/>
            <person name="Wulff B.B."/>
            <person name="Steuernagel B."/>
            <person name="Mayer K.F."/>
            <person name="Olsen O.A."/>
        </authorList>
    </citation>
    <scope>NUCLEOTIDE SEQUENCE [LARGE SCALE GENOMIC DNA]</scope>
    <source>
        <strain evidence="9">cv. AL8/78</strain>
    </source>
</reference>
<evidence type="ECO:0000256" key="4">
    <source>
        <dbReference type="ARBA" id="ARBA00022884"/>
    </source>
</evidence>
<evidence type="ECO:0000256" key="1">
    <source>
        <dbReference type="ARBA" id="ARBA00022741"/>
    </source>
</evidence>
<dbReference type="GO" id="GO:0005524">
    <property type="term" value="F:ATP binding"/>
    <property type="evidence" value="ECO:0007669"/>
    <property type="project" value="UniProtKB-UniRule"/>
</dbReference>
<keyword evidence="4 5" id="KW-0694">RNA-binding</keyword>
<dbReference type="EC" id="3.6.4.13" evidence="5"/>
<reference evidence="8" key="3">
    <citation type="journal article" date="2017" name="Nature">
        <title>Genome sequence of the progenitor of the wheat D genome Aegilops tauschii.</title>
        <authorList>
            <person name="Luo M.C."/>
            <person name="Gu Y.Q."/>
            <person name="Puiu D."/>
            <person name="Wang H."/>
            <person name="Twardziok S.O."/>
            <person name="Deal K.R."/>
            <person name="Huo N."/>
            <person name="Zhu T."/>
            <person name="Wang L."/>
            <person name="Wang Y."/>
            <person name="McGuire P.E."/>
            <person name="Liu S."/>
            <person name="Long H."/>
            <person name="Ramasamy R.K."/>
            <person name="Rodriguez J.C."/>
            <person name="Van S.L."/>
            <person name="Yuan L."/>
            <person name="Wang Z."/>
            <person name="Xia Z."/>
            <person name="Xiao L."/>
            <person name="Anderson O.D."/>
            <person name="Ouyang S."/>
            <person name="Liang Y."/>
            <person name="Zimin A.V."/>
            <person name="Pertea G."/>
            <person name="Qi P."/>
            <person name="Bennetzen J.L."/>
            <person name="Dai X."/>
            <person name="Dawson M.W."/>
            <person name="Muller H.G."/>
            <person name="Kugler K."/>
            <person name="Rivarola-Duarte L."/>
            <person name="Spannagl M."/>
            <person name="Mayer K.F.X."/>
            <person name="Lu F.H."/>
            <person name="Bevan M.W."/>
            <person name="Leroy P."/>
            <person name="Li P."/>
            <person name="You F.M."/>
            <person name="Sun Q."/>
            <person name="Liu Z."/>
            <person name="Lyons E."/>
            <person name="Wicker T."/>
            <person name="Salzberg S.L."/>
            <person name="Devos K.M."/>
            <person name="Dvorak J."/>
        </authorList>
    </citation>
    <scope>NUCLEOTIDE SEQUENCE [LARGE SCALE GENOMIC DNA]</scope>
    <source>
        <strain evidence="8">cv. AL8/78</strain>
    </source>
</reference>
<reference evidence="8" key="5">
    <citation type="journal article" date="2021" name="G3 (Bethesda)">
        <title>Aegilops tauschii genome assembly Aet v5.0 features greater sequence contiguity and improved annotation.</title>
        <authorList>
            <person name="Wang L."/>
            <person name="Zhu T."/>
            <person name="Rodriguez J.C."/>
            <person name="Deal K.R."/>
            <person name="Dubcovsky J."/>
            <person name="McGuire P.E."/>
            <person name="Lux T."/>
            <person name="Spannagl M."/>
            <person name="Mayer K.F.X."/>
            <person name="Baldrich P."/>
            <person name="Meyers B.C."/>
            <person name="Huo N."/>
            <person name="Gu Y.Q."/>
            <person name="Zhou H."/>
            <person name="Devos K.M."/>
            <person name="Bennetzen J.L."/>
            <person name="Unver T."/>
            <person name="Budak H."/>
            <person name="Gulick P.J."/>
            <person name="Galiba G."/>
            <person name="Kalapos B."/>
            <person name="Nelson D.R."/>
            <person name="Li P."/>
            <person name="You F.M."/>
            <person name="Luo M.C."/>
            <person name="Dvorak J."/>
        </authorList>
    </citation>
    <scope>NUCLEOTIDE SEQUENCE [LARGE SCALE GENOMIC DNA]</scope>
    <source>
        <strain evidence="8">cv. AL8/78</strain>
    </source>
</reference>
<comment type="catalytic activity">
    <reaction evidence="5">
        <text>ATP + H2O = ADP + phosphate + H(+)</text>
        <dbReference type="Rhea" id="RHEA:13065"/>
        <dbReference type="ChEBI" id="CHEBI:15377"/>
        <dbReference type="ChEBI" id="CHEBI:15378"/>
        <dbReference type="ChEBI" id="CHEBI:30616"/>
        <dbReference type="ChEBI" id="CHEBI:43474"/>
        <dbReference type="ChEBI" id="CHEBI:456216"/>
        <dbReference type="EC" id="3.6.4.13"/>
    </reaction>
</comment>
<comment type="domain">
    <text evidence="5">The Q motif is unique to and characteristic of the DEAD box family of RNA helicases and controls ATP binding and hydrolysis.</text>
</comment>
<sequence length="331" mass="37126">KVLACFDCATYTGFSIAEEVFDAIAPVVGLAVASAVGQSSIADEISDLIKKSKQELYPSLDDEYVEMEPQTKVDILVATPGRLMDHIKMTKGFSLEHLQYLDDTAGRTLLHPLTTIRRSGVERGFKGKCYPRLAKIVCSATLTQDPSKLSQLELHHPLLLNSGKKRYRIPTKLESYKLICTSNIKPLCLIVLLQELCGEKCLVFTKSVDDSHRLSTFLGFFEELPFKFSKFSSLQRESTRRKTLAAFKEGKIDVLIGSDIMARGIHIDGLKYVINYEMPQYVKTYIHRAGRTARAGESGSCFTFLRKNEAMLCLTIIIVSILVQCLLWLID</sequence>
<dbReference type="EnsemblPlants" id="AET3Gv20604100.20">
    <property type="protein sequence ID" value="AET3Gv20604100.20"/>
    <property type="gene ID" value="AET3Gv20604100"/>
</dbReference>
<dbReference type="InterPro" id="IPR001650">
    <property type="entry name" value="Helicase_C-like"/>
</dbReference>
<keyword evidence="5" id="KW-0347">Helicase</keyword>
<evidence type="ECO:0000256" key="2">
    <source>
        <dbReference type="ARBA" id="ARBA00022801"/>
    </source>
</evidence>
<dbReference type="GO" id="GO:0003724">
    <property type="term" value="F:RNA helicase activity"/>
    <property type="evidence" value="ECO:0007669"/>
    <property type="project" value="UniProtKB-EC"/>
</dbReference>
<feature type="domain" description="Helicase C-terminal" evidence="7">
    <location>
        <begin position="188"/>
        <end position="331"/>
    </location>
</feature>
<keyword evidence="2 5" id="KW-0378">Hydrolase</keyword>
<keyword evidence="3 5" id="KW-0067">ATP-binding</keyword>
<keyword evidence="6" id="KW-0812">Transmembrane</keyword>
<dbReference type="Proteomes" id="UP000015105">
    <property type="component" value="Chromosome 3D"/>
</dbReference>
<dbReference type="Pfam" id="PF00271">
    <property type="entry name" value="Helicase_C"/>
    <property type="match status" value="1"/>
</dbReference>
<dbReference type="CDD" id="cd18787">
    <property type="entry name" value="SF2_C_DEAD"/>
    <property type="match status" value="1"/>
</dbReference>
<reference evidence="9" key="2">
    <citation type="journal article" date="2017" name="Nat. Plants">
        <title>The Aegilops tauschii genome reveals multiple impacts of transposons.</title>
        <authorList>
            <person name="Zhao G."/>
            <person name="Zou C."/>
            <person name="Li K."/>
            <person name="Wang K."/>
            <person name="Li T."/>
            <person name="Gao L."/>
            <person name="Zhang X."/>
            <person name="Wang H."/>
            <person name="Yang Z."/>
            <person name="Liu X."/>
            <person name="Jiang W."/>
            <person name="Mao L."/>
            <person name="Kong X."/>
            <person name="Jiao Y."/>
            <person name="Jia J."/>
        </authorList>
    </citation>
    <scope>NUCLEOTIDE SEQUENCE [LARGE SCALE GENOMIC DNA]</scope>
    <source>
        <strain evidence="9">cv. AL8/78</strain>
    </source>
</reference>
<reference evidence="8" key="4">
    <citation type="submission" date="2019-03" db="UniProtKB">
        <authorList>
            <consortium name="EnsemblPlants"/>
        </authorList>
    </citation>
    <scope>IDENTIFICATION</scope>
</reference>